<dbReference type="SUPFAM" id="SSF48452">
    <property type="entry name" value="TPR-like"/>
    <property type="match status" value="1"/>
</dbReference>
<sequence length="155" mass="17744">MSQCRFDDAEDLLMKVNSIIAAVDTTNDMLPAYDVRLFAGKMLLELDNDDSCRDRCEAAINLFDQLLLEDDSNNELLFLMATAHYNLQSYSHGIEFAELLEKRLKKALMESPNIPELQAQFQEVEKLLADLRTGLKEHPEADKLEEEEKTGMDEE</sequence>
<evidence type="ECO:0000313" key="3">
    <source>
        <dbReference type="Proteomes" id="UP000078348"/>
    </source>
</evidence>
<accession>A0A196S8G7</accession>
<dbReference type="OrthoDB" id="10432218at2759"/>
<dbReference type="AlphaFoldDB" id="A0A196S8G7"/>
<name>A0A196S8G7_BLAHN</name>
<comment type="caution">
    <text evidence="2">The sequence shown here is derived from an EMBL/GenBank/DDBJ whole genome shotgun (WGS) entry which is preliminary data.</text>
</comment>
<evidence type="ECO:0000313" key="2">
    <source>
        <dbReference type="EMBL" id="OAO12651.1"/>
    </source>
</evidence>
<protein>
    <submittedName>
        <fullName evidence="2">Uncharacterized protein</fullName>
    </submittedName>
</protein>
<dbReference type="Proteomes" id="UP000078348">
    <property type="component" value="Unassembled WGS sequence"/>
</dbReference>
<reference evidence="2 3" key="1">
    <citation type="submission" date="2016-05" db="EMBL/GenBank/DDBJ databases">
        <title>Nuclear genome of Blastocystis sp. subtype 1 NandII.</title>
        <authorList>
            <person name="Gentekaki E."/>
            <person name="Curtis B."/>
            <person name="Stairs C."/>
            <person name="Eme L."/>
            <person name="Herman E."/>
            <person name="Klimes V."/>
            <person name="Arias M.C."/>
            <person name="Elias M."/>
            <person name="Hilliou F."/>
            <person name="Klute M."/>
            <person name="Malik S.-B."/>
            <person name="Pightling A."/>
            <person name="Rachubinski R."/>
            <person name="Salas D."/>
            <person name="Schlacht A."/>
            <person name="Suga H."/>
            <person name="Archibald J."/>
            <person name="Ball S.G."/>
            <person name="Clark G."/>
            <person name="Dacks J."/>
            <person name="Van Der Giezen M."/>
            <person name="Tsaousis A."/>
            <person name="Roger A."/>
        </authorList>
    </citation>
    <scope>NUCLEOTIDE SEQUENCE [LARGE SCALE GENOMIC DNA]</scope>
    <source>
        <strain evidence="3">ATCC 50177 / NandII</strain>
    </source>
</reference>
<organism evidence="2 3">
    <name type="scientific">Blastocystis sp. subtype 1 (strain ATCC 50177 / NandII)</name>
    <dbReference type="NCBI Taxonomy" id="478820"/>
    <lineage>
        <taxon>Eukaryota</taxon>
        <taxon>Sar</taxon>
        <taxon>Stramenopiles</taxon>
        <taxon>Bigyra</taxon>
        <taxon>Opalozoa</taxon>
        <taxon>Opalinata</taxon>
        <taxon>Blastocystidae</taxon>
        <taxon>Blastocystis</taxon>
    </lineage>
</organism>
<gene>
    <name evidence="2" type="ORF">AV274_5647</name>
</gene>
<keyword evidence="3" id="KW-1185">Reference proteome</keyword>
<dbReference type="InterPro" id="IPR011990">
    <property type="entry name" value="TPR-like_helical_dom_sf"/>
</dbReference>
<feature type="region of interest" description="Disordered" evidence="1">
    <location>
        <begin position="135"/>
        <end position="155"/>
    </location>
</feature>
<dbReference type="Gene3D" id="1.25.40.10">
    <property type="entry name" value="Tetratricopeptide repeat domain"/>
    <property type="match status" value="1"/>
</dbReference>
<dbReference type="EMBL" id="LXWW01000528">
    <property type="protein sequence ID" value="OAO12651.1"/>
    <property type="molecule type" value="Genomic_DNA"/>
</dbReference>
<evidence type="ECO:0000256" key="1">
    <source>
        <dbReference type="SAM" id="MobiDB-lite"/>
    </source>
</evidence>
<proteinExistence type="predicted"/>